<evidence type="ECO:0000313" key="1">
    <source>
        <dbReference type="EMBL" id="DAD76172.1"/>
    </source>
</evidence>
<accession>A0A8S5M1Q6</accession>
<name>A0A8S5M1Q6_9CAUD</name>
<sequence>MGERGRCWVLARRAGTALPEENDLTDRSLYGVENVAWKFRRLDIQKEPK</sequence>
<dbReference type="EMBL" id="BK014796">
    <property type="protein sequence ID" value="DAD76172.1"/>
    <property type="molecule type" value="Genomic_DNA"/>
</dbReference>
<protein>
    <submittedName>
        <fullName evidence="1">Uncharacterized protein</fullName>
    </submittedName>
</protein>
<reference evidence="1" key="1">
    <citation type="journal article" date="2021" name="Proc. Natl. Acad. Sci. U.S.A.">
        <title>A Catalog of Tens of Thousands of Viruses from Human Metagenomes Reveals Hidden Associations with Chronic Diseases.</title>
        <authorList>
            <person name="Tisza M.J."/>
            <person name="Buck C.B."/>
        </authorList>
    </citation>
    <scope>NUCLEOTIDE SEQUENCE</scope>
    <source>
        <strain evidence="1">Ct5Xl4</strain>
    </source>
</reference>
<organism evidence="1">
    <name type="scientific">Myoviridae sp. ct5Xl4</name>
    <dbReference type="NCBI Taxonomy" id="2826613"/>
    <lineage>
        <taxon>Viruses</taxon>
        <taxon>Duplodnaviria</taxon>
        <taxon>Heunggongvirae</taxon>
        <taxon>Uroviricota</taxon>
        <taxon>Caudoviricetes</taxon>
    </lineage>
</organism>
<proteinExistence type="predicted"/>